<dbReference type="EMBL" id="BAABGN010000002">
    <property type="protein sequence ID" value="GAA4418539.1"/>
    <property type="molecule type" value="Genomic_DNA"/>
</dbReference>
<comment type="caution">
    <text evidence="3">The sequence shown here is derived from an EMBL/GenBank/DDBJ whole genome shotgun (WGS) entry which is preliminary data.</text>
</comment>
<feature type="domain" description="SMP-30/Gluconolactonase/LRE-like region" evidence="2">
    <location>
        <begin position="17"/>
        <end position="253"/>
    </location>
</feature>
<dbReference type="PRINTS" id="PR01790">
    <property type="entry name" value="SMP30FAMILY"/>
</dbReference>
<dbReference type="RefSeq" id="WP_345215205.1">
    <property type="nucleotide sequence ID" value="NZ_BAABGN010000002.1"/>
</dbReference>
<evidence type="ECO:0000256" key="1">
    <source>
        <dbReference type="ARBA" id="ARBA00008853"/>
    </source>
</evidence>
<comment type="similarity">
    <text evidence="1">Belongs to the SMP-30/CGR1 family.</text>
</comment>
<sequence>MSTSTPQQITDPLCYHGEGPVWSPVWGGLRWVDMLAGDLLTLRDDEAVDRLHVGSRVAAFVRPRTGGGYVVGLERGLGLADDPHAAPTALDPMWTDENLRMNEGGCDPAGNLYCGNMAYDRTPEIANLYRVTADGDVSVALEGVTTSNGIDFSPDGSRAYYNDTHTGGTDVFDVDESGELTNRRRFHSADDGRADGLCVDSAGNVWVALNRVGRVRLYSPGAEVLTEISLPVRLTTACTLGGEDGRDLYVTTSREKLEDPEPEAGAVFRVRVDTPGKAVLPYAG</sequence>
<proteinExistence type="inferred from homology"/>
<dbReference type="PANTHER" id="PTHR10907:SF47">
    <property type="entry name" value="REGUCALCIN"/>
    <property type="match status" value="1"/>
</dbReference>
<keyword evidence="4" id="KW-1185">Reference proteome</keyword>
<dbReference type="Pfam" id="PF08450">
    <property type="entry name" value="SGL"/>
    <property type="match status" value="1"/>
</dbReference>
<dbReference type="InterPro" id="IPR013658">
    <property type="entry name" value="SGL"/>
</dbReference>
<protein>
    <submittedName>
        <fullName evidence="3">SMP-30/gluconolactonase/LRE family protein</fullName>
    </submittedName>
</protein>
<reference evidence="4" key="1">
    <citation type="journal article" date="2019" name="Int. J. Syst. Evol. Microbiol.">
        <title>The Global Catalogue of Microorganisms (GCM) 10K type strain sequencing project: providing services to taxonomists for standard genome sequencing and annotation.</title>
        <authorList>
            <consortium name="The Broad Institute Genomics Platform"/>
            <consortium name="The Broad Institute Genome Sequencing Center for Infectious Disease"/>
            <person name="Wu L."/>
            <person name="Ma J."/>
        </authorList>
    </citation>
    <scope>NUCLEOTIDE SEQUENCE [LARGE SCALE GENOMIC DNA]</scope>
    <source>
        <strain evidence="4">JCM 17810</strain>
    </source>
</reference>
<dbReference type="Gene3D" id="2.120.10.30">
    <property type="entry name" value="TolB, C-terminal domain"/>
    <property type="match status" value="1"/>
</dbReference>
<gene>
    <name evidence="3" type="ORF">GCM10023169_08230</name>
</gene>
<organism evidence="3 4">
    <name type="scientific">Georgenia halophila</name>
    <dbReference type="NCBI Taxonomy" id="620889"/>
    <lineage>
        <taxon>Bacteria</taxon>
        <taxon>Bacillati</taxon>
        <taxon>Actinomycetota</taxon>
        <taxon>Actinomycetes</taxon>
        <taxon>Micrococcales</taxon>
        <taxon>Bogoriellaceae</taxon>
        <taxon>Georgenia</taxon>
    </lineage>
</organism>
<evidence type="ECO:0000313" key="4">
    <source>
        <dbReference type="Proteomes" id="UP001500622"/>
    </source>
</evidence>
<dbReference type="InterPro" id="IPR011042">
    <property type="entry name" value="6-blade_b-propeller_TolB-like"/>
</dbReference>
<dbReference type="InterPro" id="IPR005511">
    <property type="entry name" value="SMP-30"/>
</dbReference>
<evidence type="ECO:0000259" key="2">
    <source>
        <dbReference type="Pfam" id="PF08450"/>
    </source>
</evidence>
<dbReference type="PANTHER" id="PTHR10907">
    <property type="entry name" value="REGUCALCIN"/>
    <property type="match status" value="1"/>
</dbReference>
<evidence type="ECO:0000313" key="3">
    <source>
        <dbReference type="EMBL" id="GAA4418539.1"/>
    </source>
</evidence>
<dbReference type="SUPFAM" id="SSF63829">
    <property type="entry name" value="Calcium-dependent phosphotriesterase"/>
    <property type="match status" value="1"/>
</dbReference>
<accession>A0ABP8KXX7</accession>
<name>A0ABP8KXX7_9MICO</name>
<dbReference type="Proteomes" id="UP001500622">
    <property type="component" value="Unassembled WGS sequence"/>
</dbReference>